<dbReference type="Proteomes" id="UP000324170">
    <property type="component" value="Unassembled WGS sequence"/>
</dbReference>
<evidence type="ECO:0000256" key="3">
    <source>
        <dbReference type="ARBA" id="ARBA00022692"/>
    </source>
</evidence>
<feature type="domain" description="Major facilitator superfamily (MFS) profile" evidence="7">
    <location>
        <begin position="25"/>
        <end position="401"/>
    </location>
</feature>
<keyword evidence="2" id="KW-1003">Cell membrane</keyword>
<feature type="transmembrane region" description="Helical" evidence="6">
    <location>
        <begin position="91"/>
        <end position="109"/>
    </location>
</feature>
<feature type="transmembrane region" description="Helical" evidence="6">
    <location>
        <begin position="343"/>
        <end position="361"/>
    </location>
</feature>
<dbReference type="PANTHER" id="PTHR43124">
    <property type="entry name" value="PURINE EFFLUX PUMP PBUE"/>
    <property type="match status" value="1"/>
</dbReference>
<dbReference type="Pfam" id="PF07690">
    <property type="entry name" value="MFS_1"/>
    <property type="match status" value="1"/>
</dbReference>
<dbReference type="PROSITE" id="PS50850">
    <property type="entry name" value="MFS"/>
    <property type="match status" value="1"/>
</dbReference>
<protein>
    <submittedName>
        <fullName evidence="9">DHA1 family 2-module integral membrane pump EmrD-like MFS transporter</fullName>
    </submittedName>
    <submittedName>
        <fullName evidence="8">Multidrug resistance protein D</fullName>
    </submittedName>
</protein>
<feature type="transmembrane region" description="Helical" evidence="6">
    <location>
        <begin position="153"/>
        <end position="175"/>
    </location>
</feature>
<reference evidence="9 11" key="2">
    <citation type="submission" date="2019-07" db="EMBL/GenBank/DDBJ databases">
        <title>Genomic Encyclopedia of Type Strains, Phase I: the one thousand microbial genomes (KMG-I) project.</title>
        <authorList>
            <person name="Kyrpides N."/>
        </authorList>
    </citation>
    <scope>NUCLEOTIDE SEQUENCE [LARGE SCALE GENOMIC DNA]</scope>
    <source>
        <strain evidence="9 11">DSM 17909</strain>
    </source>
</reference>
<evidence type="ECO:0000259" key="7">
    <source>
        <dbReference type="PROSITE" id="PS50850"/>
    </source>
</evidence>
<feature type="transmembrane region" description="Helical" evidence="6">
    <location>
        <begin position="381"/>
        <end position="399"/>
    </location>
</feature>
<organism evidence="8 10">
    <name type="scientific">Xenorhabdus doucetiae</name>
    <dbReference type="NCBI Taxonomy" id="351671"/>
    <lineage>
        <taxon>Bacteria</taxon>
        <taxon>Pseudomonadati</taxon>
        <taxon>Pseudomonadota</taxon>
        <taxon>Gammaproteobacteria</taxon>
        <taxon>Enterobacterales</taxon>
        <taxon>Morganellaceae</taxon>
        <taxon>Xenorhabdus</taxon>
    </lineage>
</organism>
<feature type="transmembrane region" description="Helical" evidence="6">
    <location>
        <begin position="219"/>
        <end position="242"/>
    </location>
</feature>
<feature type="transmembrane region" description="Helical" evidence="6">
    <location>
        <begin position="25"/>
        <end position="48"/>
    </location>
</feature>
<dbReference type="NCBIfam" id="NF008654">
    <property type="entry name" value="PRK11652.1"/>
    <property type="match status" value="1"/>
</dbReference>
<dbReference type="EMBL" id="FO704550">
    <property type="protein sequence ID" value="CDG15900.1"/>
    <property type="molecule type" value="Genomic_DNA"/>
</dbReference>
<comment type="subcellular location">
    <subcellularLocation>
        <location evidence="1">Cell membrane</location>
        <topology evidence="1">Multi-pass membrane protein</topology>
    </subcellularLocation>
</comment>
<dbReference type="InterPro" id="IPR011701">
    <property type="entry name" value="MFS"/>
</dbReference>
<keyword evidence="4 6" id="KW-1133">Transmembrane helix</keyword>
<reference evidence="8 10" key="1">
    <citation type="submission" date="2013-07" db="EMBL/GenBank/DDBJ databases">
        <authorList>
            <person name="Genoscope - CEA"/>
        </authorList>
    </citation>
    <scope>NUCLEOTIDE SEQUENCE [LARGE SCALE GENOMIC DNA]</scope>
    <source>
        <strain evidence="8">FRM16</strain>
        <strain evidence="10">FRM16 / DSM 17909</strain>
    </source>
</reference>
<dbReference type="InterPro" id="IPR020846">
    <property type="entry name" value="MFS_dom"/>
</dbReference>
<evidence type="ECO:0000313" key="11">
    <source>
        <dbReference type="Proteomes" id="UP000324170"/>
    </source>
</evidence>
<sequence length="411" mass="44328">MIDYSIIFNGLFCINTMRKIEHFNLLLMLIALTAVGQMTQTIYVPVIADMASDLNQPAGEVQRVMAAYLFSYGFSQLFYGPLSDKVGRRPVILAGMSIYLVATICALFAPNLSVLVLASALQGLGTGVAGVMVRTMPRDLYTGTTLRYANSLLNMAILVSPLAAPMIGGMVAHYFGWRACYVFLLLLGAGVVFFLARHLPETRPAGTKHSTMLVSFHQLLSHGAFVSYLIMLVGGLSGIAVFEASSGVLMGAVLGLDSLTVSILFILPIPAAFFGAWYAGREGKTSYRLMWQSVICCLLAGILMWLPGWFGLMNIWTLLIPAALFFFGAGMLFPLATTGAMEPFPYLAGAAGALVGGLQNVGSGGATWLSAMLPQTSQFSVGMLMFSMSLLILFCWLPISQRHPRQEHPVS</sequence>
<dbReference type="KEGG" id="xdo:XDD1_0189"/>
<evidence type="ECO:0000256" key="5">
    <source>
        <dbReference type="ARBA" id="ARBA00023136"/>
    </source>
</evidence>
<dbReference type="InterPro" id="IPR036259">
    <property type="entry name" value="MFS_trans_sf"/>
</dbReference>
<dbReference type="SUPFAM" id="SSF103473">
    <property type="entry name" value="MFS general substrate transporter"/>
    <property type="match status" value="1"/>
</dbReference>
<feature type="transmembrane region" description="Helical" evidence="6">
    <location>
        <begin position="115"/>
        <end position="133"/>
    </location>
</feature>
<evidence type="ECO:0000256" key="2">
    <source>
        <dbReference type="ARBA" id="ARBA00022475"/>
    </source>
</evidence>
<dbReference type="GO" id="GO:0022857">
    <property type="term" value="F:transmembrane transporter activity"/>
    <property type="evidence" value="ECO:0007669"/>
    <property type="project" value="InterPro"/>
</dbReference>
<name>A0A068QQ00_9GAMM</name>
<dbReference type="EMBL" id="VNHN01000042">
    <property type="protein sequence ID" value="TYP02879.1"/>
    <property type="molecule type" value="Genomic_DNA"/>
</dbReference>
<feature type="transmembrane region" description="Helical" evidence="6">
    <location>
        <begin position="315"/>
        <end position="336"/>
    </location>
</feature>
<dbReference type="HOGENOM" id="CLU_001265_47_1_6"/>
<feature type="transmembrane region" description="Helical" evidence="6">
    <location>
        <begin position="181"/>
        <end position="199"/>
    </location>
</feature>
<feature type="transmembrane region" description="Helical" evidence="6">
    <location>
        <begin position="289"/>
        <end position="309"/>
    </location>
</feature>
<keyword evidence="11" id="KW-1185">Reference proteome</keyword>
<dbReference type="PANTHER" id="PTHR43124:SF3">
    <property type="entry name" value="CHLORAMPHENICOL EFFLUX PUMP RV0191"/>
    <property type="match status" value="1"/>
</dbReference>
<feature type="transmembrane region" description="Helical" evidence="6">
    <location>
        <begin position="60"/>
        <end position="79"/>
    </location>
</feature>
<accession>A0A068QQ00</accession>
<dbReference type="Gene3D" id="1.20.1720.10">
    <property type="entry name" value="Multidrug resistance protein D"/>
    <property type="match status" value="1"/>
</dbReference>
<evidence type="ECO:0000256" key="1">
    <source>
        <dbReference type="ARBA" id="ARBA00004651"/>
    </source>
</evidence>
<dbReference type="Proteomes" id="UP000032721">
    <property type="component" value="Chromosome"/>
</dbReference>
<dbReference type="GO" id="GO:0005886">
    <property type="term" value="C:plasma membrane"/>
    <property type="evidence" value="ECO:0007669"/>
    <property type="project" value="UniProtKB-SubCell"/>
</dbReference>
<dbReference type="FunFam" id="1.20.1720.10:FF:000006">
    <property type="entry name" value="Multidrug resistance protein D"/>
    <property type="match status" value="1"/>
</dbReference>
<evidence type="ECO:0000256" key="6">
    <source>
        <dbReference type="SAM" id="Phobius"/>
    </source>
</evidence>
<dbReference type="CDD" id="cd17320">
    <property type="entry name" value="MFS_MdfA_MDR_like"/>
    <property type="match status" value="1"/>
</dbReference>
<evidence type="ECO:0000313" key="9">
    <source>
        <dbReference type="EMBL" id="TYP02879.1"/>
    </source>
</evidence>
<evidence type="ECO:0000313" key="10">
    <source>
        <dbReference type="Proteomes" id="UP000032721"/>
    </source>
</evidence>
<dbReference type="STRING" id="351671.XDD1_0189"/>
<feature type="transmembrane region" description="Helical" evidence="6">
    <location>
        <begin position="248"/>
        <end position="277"/>
    </location>
</feature>
<gene>
    <name evidence="8" type="primary">emrD</name>
    <name evidence="9" type="ORF">LY16_02466</name>
    <name evidence="8" type="ORF">XDD1_0189</name>
</gene>
<keyword evidence="3 6" id="KW-0812">Transmembrane</keyword>
<keyword evidence="5 6" id="KW-0472">Membrane</keyword>
<dbReference type="AlphaFoldDB" id="A0A068QQ00"/>
<dbReference type="InterPro" id="IPR050189">
    <property type="entry name" value="MFS_Efflux_Transporters"/>
</dbReference>
<proteinExistence type="predicted"/>
<evidence type="ECO:0000256" key="4">
    <source>
        <dbReference type="ARBA" id="ARBA00022989"/>
    </source>
</evidence>
<evidence type="ECO:0000313" key="8">
    <source>
        <dbReference type="EMBL" id="CDG15900.1"/>
    </source>
</evidence>